<gene>
    <name evidence="2" type="ORF">LNTAR_12101</name>
</gene>
<organism evidence="2 3">
    <name type="scientific">Lentisphaera araneosa HTCC2155</name>
    <dbReference type="NCBI Taxonomy" id="313628"/>
    <lineage>
        <taxon>Bacteria</taxon>
        <taxon>Pseudomonadati</taxon>
        <taxon>Lentisphaerota</taxon>
        <taxon>Lentisphaeria</taxon>
        <taxon>Lentisphaerales</taxon>
        <taxon>Lentisphaeraceae</taxon>
        <taxon>Lentisphaera</taxon>
    </lineage>
</organism>
<evidence type="ECO:0000313" key="2">
    <source>
        <dbReference type="EMBL" id="EDM28095.1"/>
    </source>
</evidence>
<evidence type="ECO:0000256" key="1">
    <source>
        <dbReference type="SAM" id="MobiDB-lite"/>
    </source>
</evidence>
<dbReference type="EMBL" id="ABCK01000006">
    <property type="protein sequence ID" value="EDM28095.1"/>
    <property type="molecule type" value="Genomic_DNA"/>
</dbReference>
<dbReference type="Proteomes" id="UP000004947">
    <property type="component" value="Unassembled WGS sequence"/>
</dbReference>
<proteinExistence type="predicted"/>
<dbReference type="AlphaFoldDB" id="A6DJM1"/>
<name>A6DJM1_9BACT</name>
<feature type="region of interest" description="Disordered" evidence="1">
    <location>
        <begin position="52"/>
        <end position="74"/>
    </location>
</feature>
<comment type="caution">
    <text evidence="2">The sequence shown here is derived from an EMBL/GenBank/DDBJ whole genome shotgun (WGS) entry which is preliminary data.</text>
</comment>
<sequence>MRKILIPTIALAAIIVSYNLMQKNPIKQNEPSAKSNTNKIDDNSAIVNIDNTSLKQSEDSSKTSSINNKSANPAGTAYAKTNYKALEEGYGLTPATTNQEIAASPQLASAVEAAKDPKENATQLSLLAKPLPFEKNRYLNDKEYKKQYLSTAEPARVYQSDSSSKYTLKRLSHYYQEVEQGNFTHIVVQGEPNMPISLTSLDLGKLGNGLTHQTIEADINGEAKFTFYGMPGTIADTKLLASGPTCKGQLKFIVNTTFKK</sequence>
<dbReference type="RefSeq" id="WP_007278089.1">
    <property type="nucleotide sequence ID" value="NZ_ABCK01000006.1"/>
</dbReference>
<accession>A6DJM1</accession>
<reference evidence="2 3" key="1">
    <citation type="journal article" date="2010" name="J. Bacteriol.">
        <title>Genome sequence of Lentisphaera araneosa HTCC2155T, the type species of the order Lentisphaerales in the phylum Lentisphaerae.</title>
        <authorList>
            <person name="Thrash J.C."/>
            <person name="Cho J.C."/>
            <person name="Vergin K.L."/>
            <person name="Morris R.M."/>
            <person name="Giovannoni S.J."/>
        </authorList>
    </citation>
    <scope>NUCLEOTIDE SEQUENCE [LARGE SCALE GENOMIC DNA]</scope>
    <source>
        <strain evidence="2 3">HTCC2155</strain>
    </source>
</reference>
<feature type="compositionally biased region" description="Polar residues" evidence="1">
    <location>
        <begin position="62"/>
        <end position="73"/>
    </location>
</feature>
<dbReference type="STRING" id="313628.LNTAR_12101"/>
<protein>
    <submittedName>
        <fullName evidence="2">Uncharacterized protein</fullName>
    </submittedName>
</protein>
<keyword evidence="3" id="KW-1185">Reference proteome</keyword>
<evidence type="ECO:0000313" key="3">
    <source>
        <dbReference type="Proteomes" id="UP000004947"/>
    </source>
</evidence>